<evidence type="ECO:0008006" key="9">
    <source>
        <dbReference type="Google" id="ProtNLM"/>
    </source>
</evidence>
<evidence type="ECO:0000256" key="5">
    <source>
        <dbReference type="ARBA" id="ARBA00023136"/>
    </source>
</evidence>
<dbReference type="PANTHER" id="PTHR11206">
    <property type="entry name" value="MULTIDRUG RESISTANCE PROTEIN"/>
    <property type="match status" value="1"/>
</dbReference>
<feature type="transmembrane region" description="Helical" evidence="6">
    <location>
        <begin position="353"/>
        <end position="377"/>
    </location>
</feature>
<comment type="subcellular location">
    <subcellularLocation>
        <location evidence="1">Membrane</location>
        <topology evidence="1">Multi-pass membrane protein</topology>
    </subcellularLocation>
</comment>
<feature type="transmembrane region" description="Helical" evidence="6">
    <location>
        <begin position="20"/>
        <end position="44"/>
    </location>
</feature>
<evidence type="ECO:0000256" key="1">
    <source>
        <dbReference type="ARBA" id="ARBA00004141"/>
    </source>
</evidence>
<feature type="transmembrane region" description="Helical" evidence="6">
    <location>
        <begin position="383"/>
        <end position="404"/>
    </location>
</feature>
<evidence type="ECO:0000313" key="8">
    <source>
        <dbReference type="Proteomes" id="UP001459277"/>
    </source>
</evidence>
<evidence type="ECO:0000256" key="2">
    <source>
        <dbReference type="ARBA" id="ARBA00010199"/>
    </source>
</evidence>
<organism evidence="7 8">
    <name type="scientific">Lithocarpus litseifolius</name>
    <dbReference type="NCBI Taxonomy" id="425828"/>
    <lineage>
        <taxon>Eukaryota</taxon>
        <taxon>Viridiplantae</taxon>
        <taxon>Streptophyta</taxon>
        <taxon>Embryophyta</taxon>
        <taxon>Tracheophyta</taxon>
        <taxon>Spermatophyta</taxon>
        <taxon>Magnoliopsida</taxon>
        <taxon>eudicotyledons</taxon>
        <taxon>Gunneridae</taxon>
        <taxon>Pentapetalae</taxon>
        <taxon>rosids</taxon>
        <taxon>fabids</taxon>
        <taxon>Fagales</taxon>
        <taxon>Fagaceae</taxon>
        <taxon>Lithocarpus</taxon>
    </lineage>
</organism>
<evidence type="ECO:0000256" key="6">
    <source>
        <dbReference type="SAM" id="Phobius"/>
    </source>
</evidence>
<proteinExistence type="inferred from homology"/>
<dbReference type="GO" id="GO:1990961">
    <property type="term" value="P:xenobiotic detoxification by transmembrane export across the plasma membrane"/>
    <property type="evidence" value="ECO:0007669"/>
    <property type="project" value="InterPro"/>
</dbReference>
<feature type="transmembrane region" description="Helical" evidence="6">
    <location>
        <begin position="94"/>
        <end position="115"/>
    </location>
</feature>
<name>A0AAW2CFS3_9ROSI</name>
<dbReference type="InterPro" id="IPR002528">
    <property type="entry name" value="MATE_fam"/>
</dbReference>
<keyword evidence="3 6" id="KW-0812">Transmembrane</keyword>
<dbReference type="NCBIfam" id="TIGR00797">
    <property type="entry name" value="matE"/>
    <property type="match status" value="1"/>
</dbReference>
<feature type="transmembrane region" description="Helical" evidence="6">
    <location>
        <begin position="156"/>
        <end position="179"/>
    </location>
</feature>
<dbReference type="Proteomes" id="UP001459277">
    <property type="component" value="Unassembled WGS sequence"/>
</dbReference>
<dbReference type="AlphaFoldDB" id="A0AAW2CFS3"/>
<feature type="transmembrane region" description="Helical" evidence="6">
    <location>
        <begin position="323"/>
        <end position="341"/>
    </location>
</feature>
<keyword evidence="4 6" id="KW-1133">Transmembrane helix</keyword>
<feature type="transmembrane region" description="Helical" evidence="6">
    <location>
        <begin position="127"/>
        <end position="150"/>
    </location>
</feature>
<reference evidence="7 8" key="1">
    <citation type="submission" date="2024-01" db="EMBL/GenBank/DDBJ databases">
        <title>A telomere-to-telomere, gap-free genome of sweet tea (Lithocarpus litseifolius).</title>
        <authorList>
            <person name="Zhou J."/>
        </authorList>
    </citation>
    <scope>NUCLEOTIDE SEQUENCE [LARGE SCALE GENOMIC DNA]</scope>
    <source>
        <strain evidence="7">Zhou-2022a</strain>
        <tissue evidence="7">Leaf</tissue>
    </source>
</reference>
<comment type="caution">
    <text evidence="7">The sequence shown here is derived from an EMBL/GenBank/DDBJ whole genome shotgun (WGS) entry which is preliminary data.</text>
</comment>
<feature type="transmembrane region" description="Helical" evidence="6">
    <location>
        <begin position="200"/>
        <end position="227"/>
    </location>
</feature>
<feature type="transmembrane region" description="Helical" evidence="6">
    <location>
        <begin position="280"/>
        <end position="303"/>
    </location>
</feature>
<accession>A0AAW2CFS3</accession>
<dbReference type="CDD" id="cd13132">
    <property type="entry name" value="MATE_eukaryotic"/>
    <property type="match status" value="1"/>
</dbReference>
<evidence type="ECO:0000256" key="4">
    <source>
        <dbReference type="ARBA" id="ARBA00022989"/>
    </source>
</evidence>
<dbReference type="Pfam" id="PF01554">
    <property type="entry name" value="MatE"/>
    <property type="match status" value="2"/>
</dbReference>
<dbReference type="GO" id="GO:0016020">
    <property type="term" value="C:membrane"/>
    <property type="evidence" value="ECO:0007669"/>
    <property type="project" value="UniProtKB-SubCell"/>
</dbReference>
<evidence type="ECO:0000313" key="7">
    <source>
        <dbReference type="EMBL" id="KAK9996538.1"/>
    </source>
</evidence>
<dbReference type="EMBL" id="JAZDWU010000007">
    <property type="protein sequence ID" value="KAK9996538.1"/>
    <property type="molecule type" value="Genomic_DNA"/>
</dbReference>
<gene>
    <name evidence="7" type="ORF">SO802_021224</name>
</gene>
<dbReference type="GO" id="GO:0015297">
    <property type="term" value="F:antiporter activity"/>
    <property type="evidence" value="ECO:0007669"/>
    <property type="project" value="InterPro"/>
</dbReference>
<feature type="transmembrane region" description="Helical" evidence="6">
    <location>
        <begin position="247"/>
        <end position="268"/>
    </location>
</feature>
<keyword evidence="8" id="KW-1185">Reference proteome</keyword>
<protein>
    <recommendedName>
        <fullName evidence="9">Protein DETOXIFICATION</fullName>
    </recommendedName>
</protein>
<feature type="transmembrane region" description="Helical" evidence="6">
    <location>
        <begin position="65"/>
        <end position="88"/>
    </location>
</feature>
<dbReference type="InterPro" id="IPR045069">
    <property type="entry name" value="MATE_euk"/>
</dbReference>
<keyword evidence="5 6" id="KW-0472">Membrane</keyword>
<sequence length="435" mass="47781">MISGMFVGHLGELALSGASMATSFATVTGFSLLMGMASALDTLCGQPYRAKQYHMIGIQMQRAMFVLLLVSIPLAIIWVNTRSLLILFGQEHDIATAAGEYACFMVPSLFAYAFLQCLVRFLQTQNIVFPMTISSAFTALLHILICWILVFKSGLGYRGAALANTFSYWTNVLLLALYVKFSSSCVKTWTGFSKEAFHNIFTFLRLAIPSAVMVCLKVWSFELIIIFSGLLPNPQLETSVLSICQNTFGLLWTIPFGLGAAVSIRVSNELGAGKPKAARLAVRVVLVMAITEGMLVGLFMILLRNIWGHVYSIEQEVVKYVAVMMPIVALSSFLDGIQGVLSGVARGCGWQKIAAYVNLGSFYLVGAPCAVLFAFFFHMKGKGLWLGLICAFIVQVIFFLIITINSNWEKEAEKAAERVLDSKNPNGEDIERPKC</sequence>
<dbReference type="GO" id="GO:0042910">
    <property type="term" value="F:xenobiotic transmembrane transporter activity"/>
    <property type="evidence" value="ECO:0007669"/>
    <property type="project" value="InterPro"/>
</dbReference>
<evidence type="ECO:0000256" key="3">
    <source>
        <dbReference type="ARBA" id="ARBA00022692"/>
    </source>
</evidence>
<comment type="similarity">
    <text evidence="2">Belongs to the multi antimicrobial extrusion (MATE) (TC 2.A.66.1) family.</text>
</comment>